<dbReference type="PANTHER" id="PTHR23502">
    <property type="entry name" value="MAJOR FACILITATOR SUPERFAMILY"/>
    <property type="match status" value="1"/>
</dbReference>
<name>A0ABR4FXR0_9EURO</name>
<feature type="transmembrane region" description="Helical" evidence="6">
    <location>
        <begin position="437"/>
        <end position="457"/>
    </location>
</feature>
<evidence type="ECO:0000259" key="7">
    <source>
        <dbReference type="PROSITE" id="PS50850"/>
    </source>
</evidence>
<dbReference type="InterPro" id="IPR020846">
    <property type="entry name" value="MFS_dom"/>
</dbReference>
<dbReference type="Pfam" id="PF07690">
    <property type="entry name" value="MFS_1"/>
    <property type="match status" value="1"/>
</dbReference>
<dbReference type="Proteomes" id="UP001610563">
    <property type="component" value="Unassembled WGS sequence"/>
</dbReference>
<evidence type="ECO:0000313" key="9">
    <source>
        <dbReference type="Proteomes" id="UP001610563"/>
    </source>
</evidence>
<comment type="caution">
    <text evidence="8">The sequence shown here is derived from an EMBL/GenBank/DDBJ whole genome shotgun (WGS) entry which is preliminary data.</text>
</comment>
<organism evidence="8 9">
    <name type="scientific">Aspergillus keveii</name>
    <dbReference type="NCBI Taxonomy" id="714993"/>
    <lineage>
        <taxon>Eukaryota</taxon>
        <taxon>Fungi</taxon>
        <taxon>Dikarya</taxon>
        <taxon>Ascomycota</taxon>
        <taxon>Pezizomycotina</taxon>
        <taxon>Eurotiomycetes</taxon>
        <taxon>Eurotiomycetidae</taxon>
        <taxon>Eurotiales</taxon>
        <taxon>Aspergillaceae</taxon>
        <taxon>Aspergillus</taxon>
        <taxon>Aspergillus subgen. Nidulantes</taxon>
    </lineage>
</organism>
<comment type="subcellular location">
    <subcellularLocation>
        <location evidence="1">Membrane</location>
        <topology evidence="1">Multi-pass membrane protein</topology>
    </subcellularLocation>
</comment>
<accession>A0ABR4FXR0</accession>
<evidence type="ECO:0000256" key="1">
    <source>
        <dbReference type="ARBA" id="ARBA00004141"/>
    </source>
</evidence>
<dbReference type="InterPro" id="IPR036259">
    <property type="entry name" value="MFS_trans_sf"/>
</dbReference>
<dbReference type="SUPFAM" id="SSF103473">
    <property type="entry name" value="MFS general substrate transporter"/>
    <property type="match status" value="1"/>
</dbReference>
<feature type="transmembrane region" description="Helical" evidence="6">
    <location>
        <begin position="229"/>
        <end position="249"/>
    </location>
</feature>
<evidence type="ECO:0000256" key="5">
    <source>
        <dbReference type="SAM" id="MobiDB-lite"/>
    </source>
</evidence>
<evidence type="ECO:0000256" key="6">
    <source>
        <dbReference type="SAM" id="Phobius"/>
    </source>
</evidence>
<keyword evidence="4 6" id="KW-0472">Membrane</keyword>
<dbReference type="PANTHER" id="PTHR23502:SF4">
    <property type="entry name" value="MAJOR FACILITATOR SUPERFAMILY (MFS) PROFILE DOMAIN-CONTAINING PROTEIN-RELATED"/>
    <property type="match status" value="1"/>
</dbReference>
<evidence type="ECO:0000256" key="2">
    <source>
        <dbReference type="ARBA" id="ARBA00022692"/>
    </source>
</evidence>
<evidence type="ECO:0000256" key="4">
    <source>
        <dbReference type="ARBA" id="ARBA00023136"/>
    </source>
</evidence>
<feature type="transmembrane region" description="Helical" evidence="6">
    <location>
        <begin position="469"/>
        <end position="491"/>
    </location>
</feature>
<reference evidence="8 9" key="1">
    <citation type="submission" date="2024-07" db="EMBL/GenBank/DDBJ databases">
        <title>Section-level genome sequencing and comparative genomics of Aspergillus sections Usti and Cavernicolus.</title>
        <authorList>
            <consortium name="Lawrence Berkeley National Laboratory"/>
            <person name="Nybo J.L."/>
            <person name="Vesth T.C."/>
            <person name="Theobald S."/>
            <person name="Frisvad J.C."/>
            <person name="Larsen T.O."/>
            <person name="Kjaerboelling I."/>
            <person name="Rothschild-Mancinelli K."/>
            <person name="Lyhne E.K."/>
            <person name="Kogle M.E."/>
            <person name="Barry K."/>
            <person name="Clum A."/>
            <person name="Na H."/>
            <person name="Ledsgaard L."/>
            <person name="Lin J."/>
            <person name="Lipzen A."/>
            <person name="Kuo A."/>
            <person name="Riley R."/>
            <person name="Mondo S."/>
            <person name="Labutti K."/>
            <person name="Haridas S."/>
            <person name="Pangalinan J."/>
            <person name="Salamov A.A."/>
            <person name="Simmons B.A."/>
            <person name="Magnuson J.K."/>
            <person name="Chen J."/>
            <person name="Drula E."/>
            <person name="Henrissat B."/>
            <person name="Wiebenga A."/>
            <person name="Lubbers R.J."/>
            <person name="Gomes A.C."/>
            <person name="Makela M.R."/>
            <person name="Stajich J."/>
            <person name="Grigoriev I.V."/>
            <person name="Mortensen U.H."/>
            <person name="De Vries R.P."/>
            <person name="Baker S.E."/>
            <person name="Andersen M.R."/>
        </authorList>
    </citation>
    <scope>NUCLEOTIDE SEQUENCE [LARGE SCALE GENOMIC DNA]</scope>
    <source>
        <strain evidence="8 9">CBS 209.92</strain>
    </source>
</reference>
<feature type="transmembrane region" description="Helical" evidence="6">
    <location>
        <begin position="503"/>
        <end position="526"/>
    </location>
</feature>
<protein>
    <submittedName>
        <fullName evidence="8">Major facilitator superfamily domain-containing protein</fullName>
    </submittedName>
</protein>
<dbReference type="InterPro" id="IPR011701">
    <property type="entry name" value="MFS"/>
</dbReference>
<feature type="transmembrane region" description="Helical" evidence="6">
    <location>
        <begin position="112"/>
        <end position="133"/>
    </location>
</feature>
<proteinExistence type="predicted"/>
<feature type="transmembrane region" description="Helical" evidence="6">
    <location>
        <begin position="368"/>
        <end position="389"/>
    </location>
</feature>
<feature type="compositionally biased region" description="Polar residues" evidence="5">
    <location>
        <begin position="259"/>
        <end position="272"/>
    </location>
</feature>
<keyword evidence="9" id="KW-1185">Reference proteome</keyword>
<feature type="region of interest" description="Disordered" evidence="5">
    <location>
        <begin position="257"/>
        <end position="290"/>
    </location>
</feature>
<feature type="transmembrane region" description="Helical" evidence="6">
    <location>
        <begin position="410"/>
        <end position="431"/>
    </location>
</feature>
<keyword evidence="2 6" id="KW-0812">Transmembrane</keyword>
<dbReference type="PROSITE" id="PS50850">
    <property type="entry name" value="MFS"/>
    <property type="match status" value="1"/>
</dbReference>
<evidence type="ECO:0000313" key="8">
    <source>
        <dbReference type="EMBL" id="KAL2788050.1"/>
    </source>
</evidence>
<evidence type="ECO:0000256" key="3">
    <source>
        <dbReference type="ARBA" id="ARBA00022989"/>
    </source>
</evidence>
<feature type="transmembrane region" description="Helical" evidence="6">
    <location>
        <begin position="140"/>
        <end position="157"/>
    </location>
</feature>
<feature type="transmembrane region" description="Helical" evidence="6">
    <location>
        <begin position="330"/>
        <end position="356"/>
    </location>
</feature>
<gene>
    <name evidence="8" type="ORF">BJX66DRAFT_352981</name>
</gene>
<dbReference type="Gene3D" id="1.20.1250.20">
    <property type="entry name" value="MFS general substrate transporter like domains"/>
    <property type="match status" value="1"/>
</dbReference>
<keyword evidence="3 6" id="KW-1133">Transmembrane helix</keyword>
<sequence>MATTNPHPEAIEEIGHLPGTEILFDNNLDASGHPDLQHLKSQTKGNSRMLLVPQPSVDDPNDPLSWPAWKKHVTLFNGCWYAFMGAITGPIMAAGMEELSATFNKSLQELTYAVGACLINQGVWNCVWMPFAVKYGRRPIYIFSNLLMGVACIWLAIASNKTYMVFLVGRAFLGVSQAPIESIVPSTVTDIYFLHNRGELIAMYGLAVLGGNELGPMFSGFIVQDLGMAWAFWIVGIFVFANVIAMLFFMPETKFTGPRPSSTMQSNSPTKQSIKHKENLPDEDTDMDTDTPIPRKSYLEELKFWPAGDPSVNLLHVSLRPFILLAYPTVLWSCLIYGLALSWNVILGTVVAQLFAPPPYSFNPRSQGLFFLSPFIGSLFGFVLSGQGGDWVANVLTKRNNGVREPEMRLPTCLLAAGFTFVGALWFGLAWEHKTHWVVPVVGAGILSVGSQMGTTLGMNYALDCHKELSVEVMITIAALKSAIAWVWTWVINDFIDARGPLAVFMTVAAINVAVYLLCIPFYLYGKRIRIWLHRRNLLRAAGVM</sequence>
<feature type="domain" description="Major facilitator superfamily (MFS) profile" evidence="7">
    <location>
        <begin position="74"/>
        <end position="545"/>
    </location>
</feature>
<feature type="transmembrane region" description="Helical" evidence="6">
    <location>
        <begin position="73"/>
        <end position="92"/>
    </location>
</feature>
<dbReference type="EMBL" id="JBFTWV010000086">
    <property type="protein sequence ID" value="KAL2788050.1"/>
    <property type="molecule type" value="Genomic_DNA"/>
</dbReference>